<dbReference type="Proteomes" id="UP000273786">
    <property type="component" value="Unassembled WGS sequence"/>
</dbReference>
<organism evidence="2 3">
    <name type="scientific">Mesorhizobium tamadayense</name>
    <dbReference type="NCBI Taxonomy" id="425306"/>
    <lineage>
        <taxon>Bacteria</taxon>
        <taxon>Pseudomonadati</taxon>
        <taxon>Pseudomonadota</taxon>
        <taxon>Alphaproteobacteria</taxon>
        <taxon>Hyphomicrobiales</taxon>
        <taxon>Phyllobacteriaceae</taxon>
        <taxon>Mesorhizobium</taxon>
    </lineage>
</organism>
<comment type="caution">
    <text evidence="2">The sequence shown here is derived from an EMBL/GenBank/DDBJ whole genome shotgun (WGS) entry which is preliminary data.</text>
</comment>
<sequence length="132" mass="13951">MARPIAEEDLFAEGEEKPLDPAAEKVRRKLVRFMIVNLGLLFLALMVVIGALVYKARNAPGAGPTPAGDVQAPAGAPLSGDIVLPVGARVVSQSLSGNRLSIDAELAGGGRAIFVYDIAERRMIGQFAIRNK</sequence>
<proteinExistence type="predicted"/>
<accession>A0A3P3G2B6</accession>
<evidence type="ECO:0000313" key="2">
    <source>
        <dbReference type="EMBL" id="RRI04995.1"/>
    </source>
</evidence>
<keyword evidence="3" id="KW-1185">Reference proteome</keyword>
<gene>
    <name evidence="2" type="ORF">EH240_07545</name>
</gene>
<evidence type="ECO:0000313" key="3">
    <source>
        <dbReference type="Proteomes" id="UP000273786"/>
    </source>
</evidence>
<dbReference type="EMBL" id="RQXT01000006">
    <property type="protein sequence ID" value="RRI04995.1"/>
    <property type="molecule type" value="Genomic_DNA"/>
</dbReference>
<evidence type="ECO:0000256" key="1">
    <source>
        <dbReference type="SAM" id="Phobius"/>
    </source>
</evidence>
<keyword evidence="1" id="KW-0812">Transmembrane</keyword>
<dbReference type="RefSeq" id="WP_124996778.1">
    <property type="nucleotide sequence ID" value="NZ_RQXT01000006.1"/>
</dbReference>
<feature type="transmembrane region" description="Helical" evidence="1">
    <location>
        <begin position="35"/>
        <end position="54"/>
    </location>
</feature>
<dbReference type="AlphaFoldDB" id="A0A3P3G2B6"/>
<protein>
    <submittedName>
        <fullName evidence="2">Fimbrial protein</fullName>
    </submittedName>
</protein>
<keyword evidence="1" id="KW-1133">Transmembrane helix</keyword>
<dbReference type="OrthoDB" id="7869382at2"/>
<keyword evidence="1" id="KW-0472">Membrane</keyword>
<reference evidence="2 3" key="1">
    <citation type="submission" date="2018-11" db="EMBL/GenBank/DDBJ databases">
        <title>the genome of Mesorhizobium tamadayense DSM 28320.</title>
        <authorList>
            <person name="Gao J."/>
        </authorList>
    </citation>
    <scope>NUCLEOTIDE SEQUENCE [LARGE SCALE GENOMIC DNA]</scope>
    <source>
        <strain evidence="2 3">DSM 28320</strain>
    </source>
</reference>
<name>A0A3P3G2B6_9HYPH</name>